<evidence type="ECO:0000313" key="1">
    <source>
        <dbReference type="EMBL" id="RON51800.1"/>
    </source>
</evidence>
<proteinExistence type="predicted"/>
<dbReference type="EMBL" id="MOBP01000012">
    <property type="protein sequence ID" value="RON51800.1"/>
    <property type="molecule type" value="Genomic_DNA"/>
</dbReference>
<protein>
    <submittedName>
        <fullName evidence="1">Uncharacterized protein</fullName>
    </submittedName>
</protein>
<sequence length="66" mass="7338">MDVARDLANRSVWIELSFQMMELALVEVRTLVFEDSPIGPLCAFGWSAVSLSLLVPAEIPDRKLSC</sequence>
<gene>
    <name evidence="1" type="ORF">BK665_18210</name>
</gene>
<reference evidence="1 2" key="1">
    <citation type="submission" date="2016-10" db="EMBL/GenBank/DDBJ databases">
        <title>Comparative genome analysis of multiple Pseudomonas spp. focuses on biocontrol and plant growth promoting traits.</title>
        <authorList>
            <person name="Tao X.-Y."/>
            <person name="Taylor C.G."/>
        </authorList>
    </citation>
    <scope>NUCLEOTIDE SEQUENCE [LARGE SCALE GENOMIC DNA]</scope>
    <source>
        <strain evidence="1 2">39A2</strain>
    </source>
</reference>
<evidence type="ECO:0000313" key="2">
    <source>
        <dbReference type="Proteomes" id="UP000283627"/>
    </source>
</evidence>
<organism evidence="1 2">
    <name type="scientific">Pseudomonas frederiksbergensis</name>
    <dbReference type="NCBI Taxonomy" id="104087"/>
    <lineage>
        <taxon>Bacteria</taxon>
        <taxon>Pseudomonadati</taxon>
        <taxon>Pseudomonadota</taxon>
        <taxon>Gammaproteobacteria</taxon>
        <taxon>Pseudomonadales</taxon>
        <taxon>Pseudomonadaceae</taxon>
        <taxon>Pseudomonas</taxon>
    </lineage>
</organism>
<dbReference type="Proteomes" id="UP000283627">
    <property type="component" value="Unassembled WGS sequence"/>
</dbReference>
<comment type="caution">
    <text evidence="1">The sequence shown here is derived from an EMBL/GenBank/DDBJ whole genome shotgun (WGS) entry which is preliminary data.</text>
</comment>
<name>A0A423KG64_9PSED</name>
<accession>A0A423KG64</accession>
<dbReference type="AlphaFoldDB" id="A0A423KG64"/>